<protein>
    <recommendedName>
        <fullName evidence="5">DUF2076 domain-containing protein</fullName>
    </recommendedName>
</protein>
<feature type="coiled-coil region" evidence="1">
    <location>
        <begin position="50"/>
        <end position="77"/>
    </location>
</feature>
<name>A0A7X5U0R0_9MYCO</name>
<evidence type="ECO:0000313" key="4">
    <source>
        <dbReference type="Proteomes" id="UP000547444"/>
    </source>
</evidence>
<reference evidence="3 4" key="1">
    <citation type="submission" date="2020-03" db="EMBL/GenBank/DDBJ databases">
        <title>Sequencing the genomes of 1000 actinobacteria strains.</title>
        <authorList>
            <person name="Klenk H.-P."/>
        </authorList>
    </citation>
    <scope>NUCLEOTIDE SEQUENCE [LARGE SCALE GENOMIC DNA]</scope>
    <source>
        <strain evidence="3 4">DSM 44556</strain>
    </source>
</reference>
<dbReference type="EMBL" id="JAANOW010000001">
    <property type="protein sequence ID" value="NIH96262.1"/>
    <property type="molecule type" value="Genomic_DNA"/>
</dbReference>
<comment type="caution">
    <text evidence="3">The sequence shown here is derived from an EMBL/GenBank/DDBJ whole genome shotgun (WGS) entry which is preliminary data.</text>
</comment>
<feature type="region of interest" description="Disordered" evidence="2">
    <location>
        <begin position="149"/>
        <end position="178"/>
    </location>
</feature>
<dbReference type="InterPro" id="IPR018648">
    <property type="entry name" value="DUF2076"/>
</dbReference>
<organism evidence="3 4">
    <name type="scientific">Mycolicibacterium fluoranthenivorans</name>
    <dbReference type="NCBI Taxonomy" id="258505"/>
    <lineage>
        <taxon>Bacteria</taxon>
        <taxon>Bacillati</taxon>
        <taxon>Actinomycetota</taxon>
        <taxon>Actinomycetes</taxon>
        <taxon>Mycobacteriales</taxon>
        <taxon>Mycobacteriaceae</taxon>
        <taxon>Mycolicibacterium</taxon>
    </lineage>
</organism>
<sequence>MELTEQQLIMGLAGRIREAQPIVTDPEAADLIQRQIATQPDALYLLSQAVLVQEDALNAAQARIAELTQQLKRLEEPSASAPSGGFMSNLFGRGKAAPQPDAPPFGRAAVAAGSPLTQRQPTAGGGFLKTAAAAAAGVAGGALVMQGLSSAFDGGETGQPHALGSFGDEQDADDEDDF</sequence>
<feature type="compositionally biased region" description="Acidic residues" evidence="2">
    <location>
        <begin position="168"/>
        <end position="178"/>
    </location>
</feature>
<proteinExistence type="predicted"/>
<evidence type="ECO:0000256" key="1">
    <source>
        <dbReference type="SAM" id="Coils"/>
    </source>
</evidence>
<keyword evidence="4" id="KW-1185">Reference proteome</keyword>
<accession>A0A7X5U0R0</accession>
<dbReference type="Pfam" id="PF09849">
    <property type="entry name" value="DUF2076"/>
    <property type="match status" value="1"/>
</dbReference>
<dbReference type="Proteomes" id="UP000547444">
    <property type="component" value="Unassembled WGS sequence"/>
</dbReference>
<evidence type="ECO:0000256" key="2">
    <source>
        <dbReference type="SAM" id="MobiDB-lite"/>
    </source>
</evidence>
<evidence type="ECO:0000313" key="3">
    <source>
        <dbReference type="EMBL" id="NIH96262.1"/>
    </source>
</evidence>
<gene>
    <name evidence="3" type="ORF">FHU31_003218</name>
</gene>
<evidence type="ECO:0008006" key="5">
    <source>
        <dbReference type="Google" id="ProtNLM"/>
    </source>
</evidence>
<keyword evidence="1" id="KW-0175">Coiled coil</keyword>
<dbReference type="AlphaFoldDB" id="A0A7X5U0R0"/>
<dbReference type="RefSeq" id="WP_167159814.1">
    <property type="nucleotide sequence ID" value="NZ_JAANOW010000001.1"/>
</dbReference>